<dbReference type="GO" id="GO:0005634">
    <property type="term" value="C:nucleus"/>
    <property type="evidence" value="ECO:0007669"/>
    <property type="project" value="UniProtKB-SubCell"/>
</dbReference>
<keyword evidence="6" id="KW-0539">Nucleus</keyword>
<evidence type="ECO:0000256" key="5">
    <source>
        <dbReference type="ARBA" id="ARBA00022490"/>
    </source>
</evidence>
<evidence type="ECO:0000313" key="14">
    <source>
        <dbReference type="Proteomes" id="UP000324907"/>
    </source>
</evidence>
<dbReference type="Proteomes" id="UP000325113">
    <property type="component" value="Unassembled WGS sequence"/>
</dbReference>
<evidence type="ECO:0000313" key="10">
    <source>
        <dbReference type="EMBL" id="KAA0160861.1"/>
    </source>
</evidence>
<dbReference type="AlphaFoldDB" id="A0A5A8D410"/>
<evidence type="ECO:0000256" key="7">
    <source>
        <dbReference type="SAM" id="MobiDB-lite"/>
    </source>
</evidence>
<dbReference type="EMBL" id="VLTM01000059">
    <property type="protein sequence ID" value="KAA0159000.1"/>
    <property type="molecule type" value="Genomic_DNA"/>
</dbReference>
<feature type="region of interest" description="Disordered" evidence="7">
    <location>
        <begin position="69"/>
        <end position="91"/>
    </location>
</feature>
<evidence type="ECO:0000313" key="13">
    <source>
        <dbReference type="Proteomes" id="UP000323011"/>
    </source>
</evidence>
<feature type="compositionally biased region" description="Basic and acidic residues" evidence="7">
    <location>
        <begin position="69"/>
        <end position="80"/>
    </location>
</feature>
<evidence type="ECO:0000313" key="9">
    <source>
        <dbReference type="EMBL" id="KAA0159000.1"/>
    </source>
</evidence>
<evidence type="ECO:0000313" key="15">
    <source>
        <dbReference type="Proteomes" id="UP000325113"/>
    </source>
</evidence>
<dbReference type="EMBL" id="VLTN01000080">
    <property type="protein sequence ID" value="KAA0146700.1"/>
    <property type="molecule type" value="Genomic_DNA"/>
</dbReference>
<accession>A0A5A8D410</accession>
<feature type="region of interest" description="Disordered" evidence="7">
    <location>
        <begin position="1"/>
        <end position="21"/>
    </location>
</feature>
<reference evidence="12 13" key="1">
    <citation type="submission" date="2019-07" db="EMBL/GenBank/DDBJ databases">
        <title>Genomes of Cafeteria roenbergensis.</title>
        <authorList>
            <person name="Fischer M.G."/>
            <person name="Hackl T."/>
            <person name="Roman M."/>
        </authorList>
    </citation>
    <scope>NUCLEOTIDE SEQUENCE [LARGE SCALE GENOMIC DNA]</scope>
    <source>
        <strain evidence="8 13">BVI</strain>
        <strain evidence="9 15">Cflag</strain>
        <strain evidence="11 12">E4-10P</strain>
        <strain evidence="10 14">RCC970-E3</strain>
    </source>
</reference>
<dbReference type="OrthoDB" id="2136125at2759"/>
<dbReference type="Proteomes" id="UP000322899">
    <property type="component" value="Unassembled WGS sequence"/>
</dbReference>
<comment type="subcellular location">
    <subcellularLocation>
        <location evidence="3">Cytoplasm</location>
    </subcellularLocation>
    <subcellularLocation>
        <location evidence="2">Nucleus</location>
    </subcellularLocation>
</comment>
<protein>
    <recommendedName>
        <fullName evidence="4">Cilia- and flagella-associated protein 299</fullName>
    </recommendedName>
</protein>
<evidence type="ECO:0000256" key="1">
    <source>
        <dbReference type="ARBA" id="ARBA00003056"/>
    </source>
</evidence>
<dbReference type="EMBL" id="VLTO01000027">
    <property type="protein sequence ID" value="KAA0174020.1"/>
    <property type="molecule type" value="Genomic_DNA"/>
</dbReference>
<gene>
    <name evidence="11" type="ORF">FNF27_04583</name>
    <name evidence="10" type="ORF">FNF28_05283</name>
    <name evidence="8" type="ORF">FNF29_07881</name>
    <name evidence="9" type="ORF">FNF31_05063</name>
</gene>
<keyword evidence="5" id="KW-0963">Cytoplasm</keyword>
<comment type="caution">
    <text evidence="9">The sequence shown here is derived from an EMBL/GenBank/DDBJ whole genome shotgun (WGS) entry which is preliminary data.</text>
</comment>
<evidence type="ECO:0000313" key="12">
    <source>
        <dbReference type="Proteomes" id="UP000322899"/>
    </source>
</evidence>
<evidence type="ECO:0000313" key="8">
    <source>
        <dbReference type="EMBL" id="KAA0146700.1"/>
    </source>
</evidence>
<proteinExistence type="predicted"/>
<evidence type="ECO:0000256" key="3">
    <source>
        <dbReference type="ARBA" id="ARBA00004496"/>
    </source>
</evidence>
<dbReference type="PANTHER" id="PTHR33588">
    <property type="entry name" value="CILIA- AND FLAGELLA-ASSOCIATED PROTEIN 299"/>
    <property type="match status" value="1"/>
</dbReference>
<dbReference type="GO" id="GO:0005737">
    <property type="term" value="C:cytoplasm"/>
    <property type="evidence" value="ECO:0007669"/>
    <property type="project" value="UniProtKB-SubCell"/>
</dbReference>
<dbReference type="Pfam" id="PF14713">
    <property type="entry name" value="DUF4464"/>
    <property type="match status" value="1"/>
</dbReference>
<evidence type="ECO:0000256" key="2">
    <source>
        <dbReference type="ARBA" id="ARBA00004123"/>
    </source>
</evidence>
<name>A0A5A8D410_CAFRO</name>
<dbReference type="InterPro" id="IPR027887">
    <property type="entry name" value="DUF4464"/>
</dbReference>
<dbReference type="OMA" id="FNNYQEY"/>
<dbReference type="Proteomes" id="UP000324907">
    <property type="component" value="Unassembled WGS sequence"/>
</dbReference>
<evidence type="ECO:0000313" key="11">
    <source>
        <dbReference type="EMBL" id="KAA0174020.1"/>
    </source>
</evidence>
<evidence type="ECO:0000256" key="6">
    <source>
        <dbReference type="ARBA" id="ARBA00023242"/>
    </source>
</evidence>
<evidence type="ECO:0000256" key="4">
    <source>
        <dbReference type="ARBA" id="ARBA00021436"/>
    </source>
</evidence>
<dbReference type="EMBL" id="VLTL01000104">
    <property type="protein sequence ID" value="KAA0160861.1"/>
    <property type="molecule type" value="Genomic_DNA"/>
</dbReference>
<dbReference type="Proteomes" id="UP000323011">
    <property type="component" value="Unassembled WGS sequence"/>
</dbReference>
<sequence length="236" mass="27194">MAAAAAAEEYEEEKKPHSYATYDDYLDDQVTEEDLYYLEDEELARNLVELGYRGDGDILKREEFEARKKAEREKHLHKESAPPPLASMGKNLSDKPFLQALATREELVRNGKLTTIIFVRDFNSKGHEVSGYIDLAHRLKTESFEAYFSCRRRFMPRPTDLAFFNWDTQTSTSASSPNFQVIADNGAGLLFKNKRDRKVINVNPEASPGDNTQRSELRTTEYLHVVFYDHTTRRKG</sequence>
<organism evidence="9 15">
    <name type="scientific">Cafeteria roenbergensis</name>
    <name type="common">Marine flagellate</name>
    <dbReference type="NCBI Taxonomy" id="33653"/>
    <lineage>
        <taxon>Eukaryota</taxon>
        <taxon>Sar</taxon>
        <taxon>Stramenopiles</taxon>
        <taxon>Bigyra</taxon>
        <taxon>Opalozoa</taxon>
        <taxon>Bicosoecida</taxon>
        <taxon>Cafeteriaceae</taxon>
        <taxon>Cafeteria</taxon>
    </lineage>
</organism>
<keyword evidence="13" id="KW-1185">Reference proteome</keyword>
<dbReference type="PANTHER" id="PTHR33588:SF1">
    <property type="entry name" value="CILIA- AND FLAGELLA-ASSOCIATED PROTEIN 299"/>
    <property type="match status" value="1"/>
</dbReference>
<comment type="function">
    <text evidence="1">May be involved in spermatogenesis.</text>
</comment>